<reference evidence="1" key="2">
    <citation type="journal article" date="2022" name="New Phytol.">
        <title>Evolutionary transition to the ectomycorrhizal habit in the genomes of a hyperdiverse lineage of mushroom-forming fungi.</title>
        <authorList>
            <person name="Looney B."/>
            <person name="Miyauchi S."/>
            <person name="Morin E."/>
            <person name="Drula E."/>
            <person name="Courty P.E."/>
            <person name="Kohler A."/>
            <person name="Kuo A."/>
            <person name="LaButti K."/>
            <person name="Pangilinan J."/>
            <person name="Lipzen A."/>
            <person name="Riley R."/>
            <person name="Andreopoulos W."/>
            <person name="He G."/>
            <person name="Johnson J."/>
            <person name="Nolan M."/>
            <person name="Tritt A."/>
            <person name="Barry K.W."/>
            <person name="Grigoriev I.V."/>
            <person name="Nagy L.G."/>
            <person name="Hibbett D."/>
            <person name="Henrissat B."/>
            <person name="Matheny P.B."/>
            <person name="Labbe J."/>
            <person name="Martin F.M."/>
        </authorList>
    </citation>
    <scope>NUCLEOTIDE SEQUENCE</scope>
    <source>
        <strain evidence="1">HHB10654</strain>
    </source>
</reference>
<reference evidence="1" key="1">
    <citation type="submission" date="2021-03" db="EMBL/GenBank/DDBJ databases">
        <authorList>
            <consortium name="DOE Joint Genome Institute"/>
            <person name="Ahrendt S."/>
            <person name="Looney B.P."/>
            <person name="Miyauchi S."/>
            <person name="Morin E."/>
            <person name="Drula E."/>
            <person name="Courty P.E."/>
            <person name="Chicoki N."/>
            <person name="Fauchery L."/>
            <person name="Kohler A."/>
            <person name="Kuo A."/>
            <person name="Labutti K."/>
            <person name="Pangilinan J."/>
            <person name="Lipzen A."/>
            <person name="Riley R."/>
            <person name="Andreopoulos W."/>
            <person name="He G."/>
            <person name="Johnson J."/>
            <person name="Barry K.W."/>
            <person name="Grigoriev I.V."/>
            <person name="Nagy L."/>
            <person name="Hibbett D."/>
            <person name="Henrissat B."/>
            <person name="Matheny P.B."/>
            <person name="Labbe J."/>
            <person name="Martin F."/>
        </authorList>
    </citation>
    <scope>NUCLEOTIDE SEQUENCE</scope>
    <source>
        <strain evidence="1">HHB10654</strain>
    </source>
</reference>
<evidence type="ECO:0000313" key="2">
    <source>
        <dbReference type="Proteomes" id="UP000814140"/>
    </source>
</evidence>
<comment type="caution">
    <text evidence="1">The sequence shown here is derived from an EMBL/GenBank/DDBJ whole genome shotgun (WGS) entry which is preliminary data.</text>
</comment>
<dbReference type="EMBL" id="MU277196">
    <property type="protein sequence ID" value="KAI0065090.1"/>
    <property type="molecule type" value="Genomic_DNA"/>
</dbReference>
<keyword evidence="2" id="KW-1185">Reference proteome</keyword>
<proteinExistence type="predicted"/>
<name>A0ACB8T9B2_9AGAM</name>
<evidence type="ECO:0000313" key="1">
    <source>
        <dbReference type="EMBL" id="KAI0065090.1"/>
    </source>
</evidence>
<dbReference type="Proteomes" id="UP000814140">
    <property type="component" value="Unassembled WGS sequence"/>
</dbReference>
<accession>A0ACB8T9B2</accession>
<organism evidence="1 2">
    <name type="scientific">Artomyces pyxidatus</name>
    <dbReference type="NCBI Taxonomy" id="48021"/>
    <lineage>
        <taxon>Eukaryota</taxon>
        <taxon>Fungi</taxon>
        <taxon>Dikarya</taxon>
        <taxon>Basidiomycota</taxon>
        <taxon>Agaricomycotina</taxon>
        <taxon>Agaricomycetes</taxon>
        <taxon>Russulales</taxon>
        <taxon>Auriscalpiaceae</taxon>
        <taxon>Artomyces</taxon>
    </lineage>
</organism>
<sequence>MPNQISIPSKKTYSVPLKQAVYNHIQSKHPDTHPEAFKWDISRWESLRKAAVGGTVHVDRVNAIIGYHAQLVFALTKLPADIGLEIPYATVFSPPNALPVTLSNLHYERCSILFNLAALYSQLATSEDRSNSEGVKRASAFYQASSPPFAAGTFSYLLSTALPSLRTTIGVEELPLDLSEALVRSCEWLVLAQAQECAWQLAVLGHKSNGVISRLAAQVSILYESALSTIREATPSIRHLFPTDWLPYLETKQLHFDAAAQYRKGIDDIEHNRYGHELARLTSAQATAKRGYDVARRGAVPAAVQQDVKSLLDIVETNFTRAQRDNDLIYHQDVPALSALPNIQPVLIAQSTIPSGLQDPKTVLGDEAVIFGELLSWGARMAIEIYKDRQRTLVTEEIIDQARELRETSDRTLRSLNLPAALEALDKPVGLPPSLLSKAEEVRLDNGPQRIEKSIDDVQMLAKRAQQILDDAYDILDQEASEDEKLQEEIHISRLPSHQANEDLTSKGERYRTILREAFDSDEVVRQRWDEWETNIVELTYDEATLEASVPSSTTLTTSAGRSGTTETQTHARALRVLLEQLDDISRDRELLVSRAERLADADDITPRVLKAAAAVERWVDVQPSMFEDLLDEELSKYDKFRNDIQQGGVKQEEILAALKTRTETFLSSRKEDPSIKDREHALQSLDLAYHKYKEIIRHLDEGLQASSFYNDLSAILMQFKETCKEWKNLRHLEMQSLTGSIRSMSLKPEPSSPAPSHASLTLPDVPSSPPFAQQKTPARPKREIAMDLPSPDSAQWQAVELPPPPSRSRPTRQGQKN</sequence>
<protein>
    <submittedName>
        <fullName evidence="1">BRO1-domain-containing protein</fullName>
    </submittedName>
</protein>
<gene>
    <name evidence="1" type="ORF">BV25DRAFT_1799086</name>
</gene>